<dbReference type="InterPro" id="IPR009057">
    <property type="entry name" value="Homeodomain-like_sf"/>
</dbReference>
<dbReference type="Proteomes" id="UP000276133">
    <property type="component" value="Unassembled WGS sequence"/>
</dbReference>
<dbReference type="Pfam" id="PF03221">
    <property type="entry name" value="HTH_Tnp_Tc5"/>
    <property type="match status" value="1"/>
</dbReference>
<dbReference type="EMBL" id="REGN01000136">
    <property type="protein sequence ID" value="RNA44204.1"/>
    <property type="molecule type" value="Genomic_DNA"/>
</dbReference>
<reference evidence="4 5" key="1">
    <citation type="journal article" date="2018" name="Sci. Rep.">
        <title>Genomic signatures of local adaptation to the degree of environmental predictability in rotifers.</title>
        <authorList>
            <person name="Franch-Gras L."/>
            <person name="Hahn C."/>
            <person name="Garcia-Roger E.M."/>
            <person name="Carmona M.J."/>
            <person name="Serra M."/>
            <person name="Gomez A."/>
        </authorList>
    </citation>
    <scope>NUCLEOTIDE SEQUENCE [LARGE SCALE GENOMIC DNA]</scope>
    <source>
        <strain evidence="4">HYR1</strain>
    </source>
</reference>
<comment type="caution">
    <text evidence="4">The sequence shown here is derived from an EMBL/GenBank/DDBJ whole genome shotgun (WGS) entry which is preliminary data.</text>
</comment>
<dbReference type="InterPro" id="IPR006600">
    <property type="entry name" value="HTH_CenpB_DNA-bd_dom"/>
</dbReference>
<dbReference type="STRING" id="10195.A0A3M7T805"/>
<accession>A0A3M7T805</accession>
<evidence type="ECO:0000313" key="5">
    <source>
        <dbReference type="Proteomes" id="UP000276133"/>
    </source>
</evidence>
<protein>
    <submittedName>
        <fullName evidence="4">Tigger transposable element-derived 4</fullName>
    </submittedName>
</protein>
<dbReference type="InterPro" id="IPR050863">
    <property type="entry name" value="CenT-Element_Derived"/>
</dbReference>
<dbReference type="PROSITE" id="PS51253">
    <property type="entry name" value="HTH_CENPB"/>
    <property type="match status" value="1"/>
</dbReference>
<dbReference type="PANTHER" id="PTHR19303">
    <property type="entry name" value="TRANSPOSON"/>
    <property type="match status" value="1"/>
</dbReference>
<evidence type="ECO:0000256" key="2">
    <source>
        <dbReference type="ARBA" id="ARBA00023242"/>
    </source>
</evidence>
<dbReference type="GO" id="GO:0005634">
    <property type="term" value="C:nucleus"/>
    <property type="evidence" value="ECO:0007669"/>
    <property type="project" value="TreeGrafter"/>
</dbReference>
<dbReference type="SUPFAM" id="SSF46689">
    <property type="entry name" value="Homeodomain-like"/>
    <property type="match status" value="2"/>
</dbReference>
<proteinExistence type="predicted"/>
<dbReference type="PANTHER" id="PTHR19303:SF52">
    <property type="entry name" value="TIGGER TRANSPOSABLE ELEMENT-DERIVED PROTEIN 6"/>
    <property type="match status" value="1"/>
</dbReference>
<evidence type="ECO:0000259" key="3">
    <source>
        <dbReference type="PROSITE" id="PS51253"/>
    </source>
</evidence>
<gene>
    <name evidence="4" type="ORF">BpHYR1_010308</name>
</gene>
<keyword evidence="1" id="KW-0238">DNA-binding</keyword>
<keyword evidence="2" id="KW-0539">Nucleus</keyword>
<dbReference type="Gene3D" id="1.10.10.60">
    <property type="entry name" value="Homeodomain-like"/>
    <property type="match status" value="2"/>
</dbReference>
<dbReference type="AlphaFoldDB" id="A0A3M7T805"/>
<evidence type="ECO:0000256" key="1">
    <source>
        <dbReference type="ARBA" id="ARBA00023125"/>
    </source>
</evidence>
<dbReference type="OrthoDB" id="9909311at2759"/>
<feature type="domain" description="HTH CENPB-type" evidence="3">
    <location>
        <begin position="63"/>
        <end position="135"/>
    </location>
</feature>
<dbReference type="InterPro" id="IPR007889">
    <property type="entry name" value="HTH_Psq"/>
</dbReference>
<sequence>MESKKRKGPEISLKLEIIVDYNNKATPTELSRKYGLAPSTISTIVKNQEAIKKASESMRDIKKAKRLREPEYKELEKYLDMWFRDTKAHNSITLDGPLIQAQALKIVTMLQKPDFKASSGWLNKYNLEDSLPESYPSGKKPSFQDAFLKLLIKKVCGKKNLSNTMQNYLIKNSDVGY</sequence>
<dbReference type="GO" id="GO:0003677">
    <property type="term" value="F:DNA binding"/>
    <property type="evidence" value="ECO:0007669"/>
    <property type="project" value="UniProtKB-KW"/>
</dbReference>
<evidence type="ECO:0000313" key="4">
    <source>
        <dbReference type="EMBL" id="RNA44204.1"/>
    </source>
</evidence>
<dbReference type="Pfam" id="PF04218">
    <property type="entry name" value="CENP-B_N"/>
    <property type="match status" value="1"/>
</dbReference>
<name>A0A3M7T805_BRAPC</name>
<organism evidence="4 5">
    <name type="scientific">Brachionus plicatilis</name>
    <name type="common">Marine rotifer</name>
    <name type="synonym">Brachionus muelleri</name>
    <dbReference type="NCBI Taxonomy" id="10195"/>
    <lineage>
        <taxon>Eukaryota</taxon>
        <taxon>Metazoa</taxon>
        <taxon>Spiralia</taxon>
        <taxon>Gnathifera</taxon>
        <taxon>Rotifera</taxon>
        <taxon>Eurotatoria</taxon>
        <taxon>Monogononta</taxon>
        <taxon>Pseudotrocha</taxon>
        <taxon>Ploima</taxon>
        <taxon>Brachionidae</taxon>
        <taxon>Brachionus</taxon>
    </lineage>
</organism>
<keyword evidence="5" id="KW-1185">Reference proteome</keyword>